<sequence length="446" mass="51328">MDRDEILAQLTQDVLSYVMQGGFPESEVARSIRPAGLDERFAEYESLLDLHFVLKGGVVEFVRELDSRLRAVRTETERVSRTRRGTVDGRIDWAATTKRRYSGNPHDRSLFVCENRSEDYDIPENVVLKRLLSVVYTTLEAAEEYLNGDYEWVRETWKGDEQLIADLRRVMERNVHVRRIRDPESYEPTERMLTAAETARQPVYREAAALLRTRDRVFDGDEAEIRSLLDETAVTPDDDNTLFELFVLFRFVAVLERLEDGQVQFETISSGRQEVARLDGDREIVLYHDNSAADRDLSFLAEPESGPDEASRTERVQQVALDVANGYFQDRSFRNHTGRPDVIVLEIRDEDADEREYLVAEVKNSTRTDTIRRGIKETLEYLAFLRVNEELVFEGDYFGTGWNGVLVVQDLDEPTANVDEQADREIKILQASEIESRLGAVLSEIL</sequence>
<accession>A0A554NBH3</accession>
<evidence type="ECO:0000313" key="1">
    <source>
        <dbReference type="EMBL" id="TSD14733.1"/>
    </source>
</evidence>
<dbReference type="AlphaFoldDB" id="A0A554NBH3"/>
<reference evidence="1 2" key="1">
    <citation type="submission" date="2018-06" db="EMBL/GenBank/DDBJ databases">
        <title>Natronomonas sp. F16-60 a new haloarchaeon isolated from a solar saltern of Isla Cristina, Huelva, Spain.</title>
        <authorList>
            <person name="Duran-Viseras A."/>
            <person name="Sanchez-Porro C."/>
            <person name="Ventosa A."/>
        </authorList>
    </citation>
    <scope>NUCLEOTIDE SEQUENCE [LARGE SCALE GENOMIC DNA]</scope>
    <source>
        <strain evidence="1 2">F16-60</strain>
    </source>
</reference>
<evidence type="ECO:0000313" key="2">
    <source>
        <dbReference type="Proteomes" id="UP000319894"/>
    </source>
</evidence>
<gene>
    <name evidence="1" type="ORF">DP107_07085</name>
</gene>
<keyword evidence="2" id="KW-1185">Reference proteome</keyword>
<comment type="caution">
    <text evidence="1">The sequence shown here is derived from an EMBL/GenBank/DDBJ whole genome shotgun (WGS) entry which is preliminary data.</text>
</comment>
<dbReference type="Proteomes" id="UP000319894">
    <property type="component" value="Unassembled WGS sequence"/>
</dbReference>
<dbReference type="RefSeq" id="WP_144261451.1">
    <property type="nucleotide sequence ID" value="NZ_QMDX01000003.1"/>
</dbReference>
<organism evidence="1 2">
    <name type="scientific">Haloglomus irregulare</name>
    <dbReference type="NCBI Taxonomy" id="2234134"/>
    <lineage>
        <taxon>Archaea</taxon>
        <taxon>Methanobacteriati</taxon>
        <taxon>Methanobacteriota</taxon>
        <taxon>Stenosarchaea group</taxon>
        <taxon>Halobacteria</taxon>
        <taxon>Halobacteriales</taxon>
        <taxon>Natronomonadaceae</taxon>
        <taxon>Haloglomus</taxon>
    </lineage>
</organism>
<dbReference type="OrthoDB" id="78091at2157"/>
<dbReference type="EMBL" id="QMDX01000003">
    <property type="protein sequence ID" value="TSD14733.1"/>
    <property type="molecule type" value="Genomic_DNA"/>
</dbReference>
<name>A0A554NBH3_9EURY</name>
<protein>
    <submittedName>
        <fullName evidence="1">Uncharacterized protein</fullName>
    </submittedName>
</protein>
<proteinExistence type="predicted"/>
<dbReference type="InParanoid" id="A0A554NBH3"/>